<dbReference type="KEGG" id="pcre:NCTC12858_01398"/>
<feature type="transmembrane region" description="Helical" evidence="1">
    <location>
        <begin position="12"/>
        <end position="31"/>
    </location>
</feature>
<dbReference type="RefSeq" id="WP_023938638.1">
    <property type="nucleotide sequence ID" value="NZ_FUXH01000004.1"/>
</dbReference>
<dbReference type="EMBL" id="JQJC01000009">
    <property type="protein sequence ID" value="KGN95920.1"/>
    <property type="molecule type" value="Genomic_DNA"/>
</dbReference>
<accession>A0A0A2G0Q9</accession>
<dbReference type="AlphaFoldDB" id="A0A0A2G0Q9"/>
<keyword evidence="1" id="KW-0472">Membrane</keyword>
<keyword evidence="5" id="KW-1185">Reference proteome</keyword>
<sequence>MNNPKLGRLVTFLTILFLTLVVATFVSYFLWRQTPAIFVTLGFCAIGVRVATYLINHFNR</sequence>
<reference evidence="3 5" key="2">
    <citation type="submission" date="2018-06" db="EMBL/GenBank/DDBJ databases">
        <authorList>
            <consortium name="Pathogen Informatics"/>
            <person name="Doyle S."/>
        </authorList>
    </citation>
    <scope>NUCLEOTIDE SEQUENCE [LARGE SCALE GENOMIC DNA]</scope>
    <source>
        <strain evidence="3 5">NCTC12858</strain>
    </source>
</reference>
<evidence type="ECO:0000313" key="3">
    <source>
        <dbReference type="EMBL" id="SQH73537.1"/>
    </source>
</evidence>
<gene>
    <name evidence="2" type="ORF">HQ38_02900</name>
    <name evidence="3" type="ORF">NCTC12858_01398</name>
</gene>
<evidence type="ECO:0000313" key="4">
    <source>
        <dbReference type="Proteomes" id="UP000030136"/>
    </source>
</evidence>
<feature type="transmembrane region" description="Helical" evidence="1">
    <location>
        <begin position="37"/>
        <end position="55"/>
    </location>
</feature>
<evidence type="ECO:0000313" key="5">
    <source>
        <dbReference type="Proteomes" id="UP000249300"/>
    </source>
</evidence>
<evidence type="ECO:0000313" key="2">
    <source>
        <dbReference type="EMBL" id="KGN95920.1"/>
    </source>
</evidence>
<keyword evidence="1" id="KW-1133">Transmembrane helix</keyword>
<dbReference type="STRING" id="393921.HQ45_09145"/>
<dbReference type="Proteomes" id="UP000249300">
    <property type="component" value="Chromosome 1"/>
</dbReference>
<dbReference type="Proteomes" id="UP000030136">
    <property type="component" value="Unassembled WGS sequence"/>
</dbReference>
<dbReference type="EMBL" id="LS483447">
    <property type="protein sequence ID" value="SQH73537.1"/>
    <property type="molecule type" value="Genomic_DNA"/>
</dbReference>
<protein>
    <submittedName>
        <fullName evidence="2">Uncharacterized protein</fullName>
    </submittedName>
</protein>
<proteinExistence type="predicted"/>
<reference evidence="2 4" key="1">
    <citation type="submission" date="2014-08" db="EMBL/GenBank/DDBJ databases">
        <title>Porphyromonas crevioricanis strain:COT-253_OH1447 Genome sequencing.</title>
        <authorList>
            <person name="Wallis C."/>
            <person name="Deusch O."/>
            <person name="O'Flynn C."/>
            <person name="Davis I."/>
            <person name="Jospin G."/>
            <person name="Darling A.E."/>
            <person name="Coil D.A."/>
            <person name="Alexiev A."/>
            <person name="Horsfall A."/>
            <person name="Kirkwood N."/>
            <person name="Harris S."/>
            <person name="Eisen J.A."/>
        </authorList>
    </citation>
    <scope>NUCLEOTIDE SEQUENCE [LARGE SCALE GENOMIC DNA]</scope>
    <source>
        <strain evidence="4">COT-253 OH1447</strain>
        <strain evidence="2">COT-253_OH1447</strain>
    </source>
</reference>
<keyword evidence="1" id="KW-0812">Transmembrane</keyword>
<evidence type="ECO:0000256" key="1">
    <source>
        <dbReference type="SAM" id="Phobius"/>
    </source>
</evidence>
<name>A0A0A2G0Q9_9PORP</name>
<organism evidence="2 4">
    <name type="scientific">Porphyromonas crevioricanis</name>
    <dbReference type="NCBI Taxonomy" id="393921"/>
    <lineage>
        <taxon>Bacteria</taxon>
        <taxon>Pseudomonadati</taxon>
        <taxon>Bacteroidota</taxon>
        <taxon>Bacteroidia</taxon>
        <taxon>Bacteroidales</taxon>
        <taxon>Porphyromonadaceae</taxon>
        <taxon>Porphyromonas</taxon>
    </lineage>
</organism>